<dbReference type="OrthoDB" id="4586300at2759"/>
<protein>
    <submittedName>
        <fullName evidence="2">Uncharacterized protein</fullName>
    </submittedName>
</protein>
<evidence type="ECO:0000313" key="2">
    <source>
        <dbReference type="EMBL" id="KKF95247.1"/>
    </source>
</evidence>
<evidence type="ECO:0000256" key="1">
    <source>
        <dbReference type="SAM" id="MobiDB-lite"/>
    </source>
</evidence>
<dbReference type="AlphaFoldDB" id="A0A0F8CX56"/>
<feature type="compositionally biased region" description="Basic and acidic residues" evidence="1">
    <location>
        <begin position="283"/>
        <end position="295"/>
    </location>
</feature>
<sequence length="304" mass="33939">MFWDIFTTASTGHEPMSTLLWSYYIHNSPYSPLNLSSLRQPTPNDAGASTPPDTFTFADAFEDLLAVSASQPMMPTQSRIEMRSLMRQVFPTTGEPPAFWLQRMDSAGLLAPNARHFFTLDQSHPFFTHSDGTDGWKPSSGGLLDNADLFRKEFERATRDLATSEDDVKKAGQALEELAGLWTSAFETGAKSFGTFVDMVRHGAAAISSDLDVLAKNKDTLQVTHTSNDDRKQADQSKYKTIESKDEYIDWMDMLHTKTTTKTLDENGNTVSSQSSWSMTNNYDKEKYKHLKDSKGNNTSSGEP</sequence>
<proteinExistence type="predicted"/>
<reference evidence="2 3" key="1">
    <citation type="submission" date="2015-04" db="EMBL/GenBank/DDBJ databases">
        <title>Genome sequence of Ceratocystis platani, a major pathogen of plane trees.</title>
        <authorList>
            <person name="Belbahri L."/>
        </authorList>
    </citation>
    <scope>NUCLEOTIDE SEQUENCE [LARGE SCALE GENOMIC DNA]</scope>
    <source>
        <strain evidence="2 3">CFO</strain>
    </source>
</reference>
<dbReference type="Proteomes" id="UP000034841">
    <property type="component" value="Unassembled WGS sequence"/>
</dbReference>
<comment type="caution">
    <text evidence="2">The sequence shown here is derived from an EMBL/GenBank/DDBJ whole genome shotgun (WGS) entry which is preliminary data.</text>
</comment>
<accession>A0A0F8CX56</accession>
<keyword evidence="3" id="KW-1185">Reference proteome</keyword>
<name>A0A0F8CX56_CERFI</name>
<feature type="compositionally biased region" description="Polar residues" evidence="1">
    <location>
        <begin position="265"/>
        <end position="282"/>
    </location>
</feature>
<evidence type="ECO:0000313" key="3">
    <source>
        <dbReference type="Proteomes" id="UP000034841"/>
    </source>
</evidence>
<dbReference type="EMBL" id="LBBL01000108">
    <property type="protein sequence ID" value="KKF95247.1"/>
    <property type="molecule type" value="Genomic_DNA"/>
</dbReference>
<organism evidence="2 3">
    <name type="scientific">Ceratocystis fimbriata f. sp. platani</name>
    <dbReference type="NCBI Taxonomy" id="88771"/>
    <lineage>
        <taxon>Eukaryota</taxon>
        <taxon>Fungi</taxon>
        <taxon>Dikarya</taxon>
        <taxon>Ascomycota</taxon>
        <taxon>Pezizomycotina</taxon>
        <taxon>Sordariomycetes</taxon>
        <taxon>Hypocreomycetidae</taxon>
        <taxon>Microascales</taxon>
        <taxon>Ceratocystidaceae</taxon>
        <taxon>Ceratocystis</taxon>
    </lineage>
</organism>
<feature type="region of interest" description="Disordered" evidence="1">
    <location>
        <begin position="265"/>
        <end position="304"/>
    </location>
</feature>
<gene>
    <name evidence="2" type="ORF">CFO_g2392</name>
</gene>